<dbReference type="CDD" id="cd06982">
    <property type="entry name" value="cupin_BauB-like"/>
    <property type="match status" value="1"/>
</dbReference>
<reference evidence="4" key="1">
    <citation type="journal article" date="2019" name="Int. J. Syst. Evol. Microbiol.">
        <title>The Global Catalogue of Microorganisms (GCM) 10K type strain sequencing project: providing services to taxonomists for standard genome sequencing and annotation.</title>
        <authorList>
            <consortium name="The Broad Institute Genomics Platform"/>
            <consortium name="The Broad Institute Genome Sequencing Center for Infectious Disease"/>
            <person name="Wu L."/>
            <person name="Ma J."/>
        </authorList>
    </citation>
    <scope>NUCLEOTIDE SEQUENCE [LARGE SCALE GENOMIC DNA]</scope>
    <source>
        <strain evidence="4">CCUG 56029</strain>
    </source>
</reference>
<keyword evidence="4" id="KW-1185">Reference proteome</keyword>
<dbReference type="SUPFAM" id="SSF51182">
    <property type="entry name" value="RmlC-like cupins"/>
    <property type="match status" value="1"/>
</dbReference>
<comment type="caution">
    <text evidence="3">The sequence shown here is derived from an EMBL/GenBank/DDBJ whole genome shotgun (WGS) entry which is preliminary data.</text>
</comment>
<feature type="domain" description="Cupin type-2" evidence="2">
    <location>
        <begin position="28"/>
        <end position="98"/>
    </location>
</feature>
<dbReference type="InterPro" id="IPR014710">
    <property type="entry name" value="RmlC-like_jellyroll"/>
</dbReference>
<dbReference type="EMBL" id="JBHUEN010000034">
    <property type="protein sequence ID" value="MFD1882420.1"/>
    <property type="molecule type" value="Genomic_DNA"/>
</dbReference>
<dbReference type="InterPro" id="IPR011051">
    <property type="entry name" value="RmlC_Cupin_sf"/>
</dbReference>
<accession>A0ABW4R9I8</accession>
<organism evidence="3 4">
    <name type="scientific">Paracoccus pacificus</name>
    <dbReference type="NCBI Taxonomy" id="1463598"/>
    <lineage>
        <taxon>Bacteria</taxon>
        <taxon>Pseudomonadati</taxon>
        <taxon>Pseudomonadota</taxon>
        <taxon>Alphaproteobacteria</taxon>
        <taxon>Rhodobacterales</taxon>
        <taxon>Paracoccaceae</taxon>
        <taxon>Paracoccus</taxon>
    </lineage>
</organism>
<evidence type="ECO:0000256" key="1">
    <source>
        <dbReference type="SAM" id="MobiDB-lite"/>
    </source>
</evidence>
<protein>
    <submittedName>
        <fullName evidence="3">Cupin domain-containing protein</fullName>
    </submittedName>
</protein>
<name>A0ABW4R9I8_9RHOB</name>
<evidence type="ECO:0000313" key="4">
    <source>
        <dbReference type="Proteomes" id="UP001597213"/>
    </source>
</evidence>
<proteinExistence type="predicted"/>
<dbReference type="InterPro" id="IPR013096">
    <property type="entry name" value="Cupin_2"/>
</dbReference>
<evidence type="ECO:0000313" key="3">
    <source>
        <dbReference type="EMBL" id="MFD1882420.1"/>
    </source>
</evidence>
<dbReference type="RefSeq" id="WP_379143032.1">
    <property type="nucleotide sequence ID" value="NZ_JBHUEN010000034.1"/>
</dbReference>
<dbReference type="Gene3D" id="2.60.120.10">
    <property type="entry name" value="Jelly Rolls"/>
    <property type="match status" value="1"/>
</dbReference>
<evidence type="ECO:0000259" key="2">
    <source>
        <dbReference type="Pfam" id="PF07883"/>
    </source>
</evidence>
<sequence>MPDAAPPARPQAAATVQMDDARLRATRYDFAPGAETGWHVHGMEYVVVTLTDCDFLLELPGGEQRRSLVPAGTTYSRPKGTEHNVVNGGDRHMAFVEIELK</sequence>
<dbReference type="Pfam" id="PF07883">
    <property type="entry name" value="Cupin_2"/>
    <property type="match status" value="1"/>
</dbReference>
<gene>
    <name evidence="3" type="ORF">ACFSCT_11915</name>
</gene>
<feature type="region of interest" description="Disordered" evidence="1">
    <location>
        <begin position="68"/>
        <end position="87"/>
    </location>
</feature>
<dbReference type="Proteomes" id="UP001597213">
    <property type="component" value="Unassembled WGS sequence"/>
</dbReference>